<dbReference type="CDD" id="cd22160">
    <property type="entry name" value="F-box_AtFBL13-like"/>
    <property type="match status" value="1"/>
</dbReference>
<evidence type="ECO:0000313" key="5">
    <source>
        <dbReference type="RefSeq" id="XP_010455815.1"/>
    </source>
</evidence>
<dbReference type="PANTHER" id="PTHR31900">
    <property type="entry name" value="F-BOX/RNI SUPERFAMILY PROTEIN-RELATED"/>
    <property type="match status" value="1"/>
</dbReference>
<feature type="domain" description="F-box" evidence="3">
    <location>
        <begin position="23"/>
        <end position="64"/>
    </location>
</feature>
<name>A0ABM0VGI9_CAMSA</name>
<feature type="compositionally biased region" description="Acidic residues" evidence="1">
    <location>
        <begin position="66"/>
        <end position="80"/>
    </location>
</feature>
<reference evidence="5" key="2">
    <citation type="submission" date="2025-08" db="UniProtKB">
        <authorList>
            <consortium name="RefSeq"/>
        </authorList>
    </citation>
    <scope>IDENTIFICATION</scope>
    <source>
        <tissue evidence="5">Leaf</tissue>
    </source>
</reference>
<feature type="region of interest" description="Disordered" evidence="1">
    <location>
        <begin position="65"/>
        <end position="95"/>
    </location>
</feature>
<dbReference type="InterPro" id="IPR050232">
    <property type="entry name" value="FBL13/AtMIF1-like"/>
</dbReference>
<evidence type="ECO:0000313" key="4">
    <source>
        <dbReference type="Proteomes" id="UP000694864"/>
    </source>
</evidence>
<evidence type="ECO:0000259" key="3">
    <source>
        <dbReference type="SMART" id="SM00256"/>
    </source>
</evidence>
<keyword evidence="2" id="KW-0472">Membrane</keyword>
<dbReference type="InterPro" id="IPR055411">
    <property type="entry name" value="LRR_FXL15/At3g58940/PEG3-like"/>
</dbReference>
<organism evidence="4 5">
    <name type="scientific">Camelina sativa</name>
    <name type="common">False flax</name>
    <name type="synonym">Myagrum sativum</name>
    <dbReference type="NCBI Taxonomy" id="90675"/>
    <lineage>
        <taxon>Eukaryota</taxon>
        <taxon>Viridiplantae</taxon>
        <taxon>Streptophyta</taxon>
        <taxon>Embryophyta</taxon>
        <taxon>Tracheophyta</taxon>
        <taxon>Spermatophyta</taxon>
        <taxon>Magnoliopsida</taxon>
        <taxon>eudicotyledons</taxon>
        <taxon>Gunneridae</taxon>
        <taxon>Pentapetalae</taxon>
        <taxon>rosids</taxon>
        <taxon>malvids</taxon>
        <taxon>Brassicales</taxon>
        <taxon>Brassicaceae</taxon>
        <taxon>Camelineae</taxon>
        <taxon>Camelina</taxon>
    </lineage>
</organism>
<dbReference type="InterPro" id="IPR001810">
    <property type="entry name" value="F-box_dom"/>
</dbReference>
<dbReference type="InterPro" id="IPR053781">
    <property type="entry name" value="F-box_AtFBL13-like"/>
</dbReference>
<evidence type="ECO:0000256" key="1">
    <source>
        <dbReference type="SAM" id="MobiDB-lite"/>
    </source>
</evidence>
<keyword evidence="2" id="KW-0812">Transmembrane</keyword>
<sequence length="353" mass="39402">MLQTVNCDAGIKETVPEDRISALPDDLLVIILDLVPTKDAVATMFLSKRWFSVWTMKQRLEYKDTIEEEEDSDDDDDDDDDKHVDDDEHEHEKAVEVESKKSVWWFLENSLQLHRAPVIRSLCIELGPSCPTDAHVGKWVANAVDRWVLEIKLKLLWSAVDPASLPNTLYSCKSLVILTLSDKILVDVPSSASLPSLRFLELDYVVYKDDDSLVRLLASCPILATLCVKRNDKDDNVTRFRVEVPNLSSLSYRNYRYGCGVGDTGRYLVIVTPALTHFDFRDSSGDSCSMELPGLDSAVIDTASYYPDDKFLRSLSSVSSLALFLTAATVALSSLSLSFVSLLVISLLHLAAC</sequence>
<dbReference type="Pfam" id="PF00646">
    <property type="entry name" value="F-box"/>
    <property type="match status" value="1"/>
</dbReference>
<keyword evidence="2" id="KW-1133">Transmembrane helix</keyword>
<reference evidence="4" key="1">
    <citation type="journal article" date="2014" name="Nat. Commun.">
        <title>The emerging biofuel crop Camelina sativa retains a highly undifferentiated hexaploid genome structure.</title>
        <authorList>
            <person name="Kagale S."/>
            <person name="Koh C."/>
            <person name="Nixon J."/>
            <person name="Bollina V."/>
            <person name="Clarke W.E."/>
            <person name="Tuteja R."/>
            <person name="Spillane C."/>
            <person name="Robinson S.J."/>
            <person name="Links M.G."/>
            <person name="Clarke C."/>
            <person name="Higgins E.E."/>
            <person name="Huebert T."/>
            <person name="Sharpe A.G."/>
            <person name="Parkin I.A."/>
        </authorList>
    </citation>
    <scope>NUCLEOTIDE SEQUENCE [LARGE SCALE GENOMIC DNA]</scope>
    <source>
        <strain evidence="4">cv. DH55</strain>
    </source>
</reference>
<protein>
    <submittedName>
        <fullName evidence="5">FBD-associated F-box protein At1g05080</fullName>
    </submittedName>
</protein>
<dbReference type="SUPFAM" id="SSF81383">
    <property type="entry name" value="F-box domain"/>
    <property type="match status" value="1"/>
</dbReference>
<dbReference type="SUPFAM" id="SSF52047">
    <property type="entry name" value="RNI-like"/>
    <property type="match status" value="1"/>
</dbReference>
<dbReference type="GeneID" id="104737352"/>
<accession>A0ABM0VGI9</accession>
<evidence type="ECO:0000256" key="2">
    <source>
        <dbReference type="SAM" id="Phobius"/>
    </source>
</evidence>
<dbReference type="Gene3D" id="3.80.10.10">
    <property type="entry name" value="Ribonuclease Inhibitor"/>
    <property type="match status" value="1"/>
</dbReference>
<dbReference type="Pfam" id="PF24758">
    <property type="entry name" value="LRR_At5g56370"/>
    <property type="match status" value="1"/>
</dbReference>
<feature type="transmembrane region" description="Helical" evidence="2">
    <location>
        <begin position="321"/>
        <end position="348"/>
    </location>
</feature>
<dbReference type="RefSeq" id="XP_010455815.1">
    <property type="nucleotide sequence ID" value="XM_010457513.2"/>
</dbReference>
<dbReference type="InterPro" id="IPR036047">
    <property type="entry name" value="F-box-like_dom_sf"/>
</dbReference>
<proteinExistence type="predicted"/>
<dbReference type="InterPro" id="IPR032675">
    <property type="entry name" value="LRR_dom_sf"/>
</dbReference>
<dbReference type="Proteomes" id="UP000694864">
    <property type="component" value="Chromosome 13"/>
</dbReference>
<dbReference type="PANTHER" id="PTHR31900:SF34">
    <property type="entry name" value="EMB|CAB62440.1-RELATED"/>
    <property type="match status" value="1"/>
</dbReference>
<dbReference type="SMART" id="SM00256">
    <property type="entry name" value="FBOX"/>
    <property type="match status" value="1"/>
</dbReference>
<feature type="compositionally biased region" description="Basic and acidic residues" evidence="1">
    <location>
        <begin position="81"/>
        <end position="95"/>
    </location>
</feature>
<gene>
    <name evidence="5" type="primary">LOC104737352</name>
</gene>
<keyword evidence="4" id="KW-1185">Reference proteome</keyword>